<evidence type="ECO:0000256" key="1">
    <source>
        <dbReference type="ARBA" id="ARBA00007754"/>
    </source>
</evidence>
<keyword evidence="9" id="KW-1185">Reference proteome</keyword>
<feature type="compositionally biased region" description="Low complexity" evidence="5">
    <location>
        <begin position="26"/>
        <end position="49"/>
    </location>
</feature>
<evidence type="ECO:0000256" key="6">
    <source>
        <dbReference type="SAM" id="SignalP"/>
    </source>
</evidence>
<dbReference type="InterPro" id="IPR022790">
    <property type="entry name" value="GH26_dom"/>
</dbReference>
<dbReference type="PANTHER" id="PTHR40079:SF4">
    <property type="entry name" value="GH26 DOMAIN-CONTAINING PROTEIN-RELATED"/>
    <property type="match status" value="1"/>
</dbReference>
<feature type="signal peptide" evidence="6">
    <location>
        <begin position="1"/>
        <end position="20"/>
    </location>
</feature>
<evidence type="ECO:0000313" key="8">
    <source>
        <dbReference type="EMBL" id="MFB9733383.1"/>
    </source>
</evidence>
<comment type="similarity">
    <text evidence="1 4">Belongs to the glycosyl hydrolase 26 family.</text>
</comment>
<feature type="chain" id="PRO_5047341309" evidence="6">
    <location>
        <begin position="21"/>
        <end position="347"/>
    </location>
</feature>
<proteinExistence type="inferred from homology"/>
<evidence type="ECO:0000256" key="2">
    <source>
        <dbReference type="ARBA" id="ARBA00022801"/>
    </source>
</evidence>
<evidence type="ECO:0000313" key="9">
    <source>
        <dbReference type="Proteomes" id="UP001589613"/>
    </source>
</evidence>
<dbReference type="PROSITE" id="PS51764">
    <property type="entry name" value="GH26"/>
    <property type="match status" value="1"/>
</dbReference>
<dbReference type="Pfam" id="PF02156">
    <property type="entry name" value="Glyco_hydro_26"/>
    <property type="match status" value="1"/>
</dbReference>
<dbReference type="RefSeq" id="WP_141339463.1">
    <property type="nucleotide sequence ID" value="NZ_JBHMAX010000033.1"/>
</dbReference>
<dbReference type="PANTHER" id="PTHR40079">
    <property type="entry name" value="MANNAN ENDO-1,4-BETA-MANNOSIDASE E-RELATED"/>
    <property type="match status" value="1"/>
</dbReference>
<dbReference type="Proteomes" id="UP001589613">
    <property type="component" value="Unassembled WGS sequence"/>
</dbReference>
<dbReference type="PROSITE" id="PS51257">
    <property type="entry name" value="PROKAR_LIPOPROTEIN"/>
    <property type="match status" value="1"/>
</dbReference>
<dbReference type="InterPro" id="IPR000805">
    <property type="entry name" value="Glyco_hydro_26"/>
</dbReference>
<feature type="active site" description="Nucleophile" evidence="4">
    <location>
        <position position="287"/>
    </location>
</feature>
<dbReference type="GO" id="GO:0016787">
    <property type="term" value="F:hydrolase activity"/>
    <property type="evidence" value="ECO:0007669"/>
    <property type="project" value="UniProtKB-KW"/>
</dbReference>
<comment type="caution">
    <text evidence="8">The sequence shown here is derived from an EMBL/GenBank/DDBJ whole genome shotgun (WGS) entry which is preliminary data.</text>
</comment>
<feature type="region of interest" description="Disordered" evidence="5">
    <location>
        <begin position="26"/>
        <end position="58"/>
    </location>
</feature>
<name>A0ABV5V6E3_9MICO</name>
<accession>A0ABV5V6E3</accession>
<dbReference type="InterPro" id="IPR017853">
    <property type="entry name" value="GH"/>
</dbReference>
<feature type="domain" description="GH26" evidence="7">
    <location>
        <begin position="52"/>
        <end position="342"/>
    </location>
</feature>
<keyword evidence="3 4" id="KW-0326">Glycosidase</keyword>
<keyword evidence="6" id="KW-0732">Signal</keyword>
<keyword evidence="2 4" id="KW-0378">Hydrolase</keyword>
<reference evidence="8 9" key="1">
    <citation type="submission" date="2024-09" db="EMBL/GenBank/DDBJ databases">
        <authorList>
            <person name="Sun Q."/>
            <person name="Mori K."/>
        </authorList>
    </citation>
    <scope>NUCLEOTIDE SEQUENCE [LARGE SCALE GENOMIC DNA]</scope>
    <source>
        <strain evidence="8 9">JCM 12763</strain>
    </source>
</reference>
<evidence type="ECO:0000256" key="5">
    <source>
        <dbReference type="SAM" id="MobiDB-lite"/>
    </source>
</evidence>
<sequence>MPARARPALATTLVAAGLLAACSPGSGGDAASDGAAPSTAAPAATSVSPTEDASAPAAEDLPPIADARLRFGLAVPEGPTGQTLVDLSEAVGESPSIILFYKDFAQDPPLHELDVVAGRGAEAVLSWEPWRWDEGVDQPDFRLSEITAGRYDDYLADWGEALATWGKPVTVRFAHEMNGTWYPWGESVNGNEPGDYVEAYRHVHDRVTEAGADNVRWMWSPNSLADPADDLSGMYPGDDYVDVVGVDGYNWGTAAEWSTWQSPEEIFGATLDHVRSLAPGKELVVAETASTAVGGDQGQWAADLVSYLGEQEDVTGFVWFHADDDVADWRLLEDSQDVLEDALTDRP</sequence>
<dbReference type="EMBL" id="JBHMAX010000033">
    <property type="protein sequence ID" value="MFB9733383.1"/>
    <property type="molecule type" value="Genomic_DNA"/>
</dbReference>
<feature type="active site" description="Proton donor" evidence="4">
    <location>
        <position position="176"/>
    </location>
</feature>
<gene>
    <name evidence="8" type="ORF">ACFFN0_15145</name>
</gene>
<organism evidence="8 9">
    <name type="scientific">Ornithinimicrobium kibberense</name>
    <dbReference type="NCBI Taxonomy" id="282060"/>
    <lineage>
        <taxon>Bacteria</taxon>
        <taxon>Bacillati</taxon>
        <taxon>Actinomycetota</taxon>
        <taxon>Actinomycetes</taxon>
        <taxon>Micrococcales</taxon>
        <taxon>Ornithinimicrobiaceae</taxon>
        <taxon>Ornithinimicrobium</taxon>
    </lineage>
</organism>
<evidence type="ECO:0000256" key="4">
    <source>
        <dbReference type="PROSITE-ProRule" id="PRU01100"/>
    </source>
</evidence>
<dbReference type="Gene3D" id="3.20.20.80">
    <property type="entry name" value="Glycosidases"/>
    <property type="match status" value="1"/>
</dbReference>
<protein>
    <submittedName>
        <fullName evidence="8">Glycoside hydrolase family 26 protein</fullName>
    </submittedName>
</protein>
<evidence type="ECO:0000256" key="3">
    <source>
        <dbReference type="ARBA" id="ARBA00023295"/>
    </source>
</evidence>
<dbReference type="PRINTS" id="PR00739">
    <property type="entry name" value="GLHYDRLASE26"/>
</dbReference>
<evidence type="ECO:0000259" key="7">
    <source>
        <dbReference type="PROSITE" id="PS51764"/>
    </source>
</evidence>
<dbReference type="SUPFAM" id="SSF51445">
    <property type="entry name" value="(Trans)glycosidases"/>
    <property type="match status" value="1"/>
</dbReference>